<dbReference type="PANTHER" id="PTHR23231:SF17">
    <property type="entry name" value="BTB DOMAIN-CONTAINING PROTEIN"/>
    <property type="match status" value="1"/>
</dbReference>
<dbReference type="Proteomes" id="UP001158576">
    <property type="component" value="Chromosome 1"/>
</dbReference>
<evidence type="ECO:0000256" key="1">
    <source>
        <dbReference type="ARBA" id="ARBA00022473"/>
    </source>
</evidence>
<evidence type="ECO:0000259" key="3">
    <source>
        <dbReference type="PROSITE" id="PS50097"/>
    </source>
</evidence>
<proteinExistence type="predicted"/>
<reference evidence="4 5" key="1">
    <citation type="submission" date="2021-04" db="EMBL/GenBank/DDBJ databases">
        <authorList>
            <person name="Bliznina A."/>
        </authorList>
    </citation>
    <scope>NUCLEOTIDE SEQUENCE [LARGE SCALE GENOMIC DNA]</scope>
</reference>
<keyword evidence="1" id="KW-0217">Developmental protein</keyword>
<dbReference type="InterPro" id="IPR043380">
    <property type="entry name" value="Gcl-like"/>
</dbReference>
<dbReference type="PROSITE" id="PS50097">
    <property type="entry name" value="BTB"/>
    <property type="match status" value="1"/>
</dbReference>
<evidence type="ECO:0000256" key="2">
    <source>
        <dbReference type="SAM" id="MobiDB-lite"/>
    </source>
</evidence>
<dbReference type="EMBL" id="OU015566">
    <property type="protein sequence ID" value="CAG5107048.1"/>
    <property type="molecule type" value="Genomic_DNA"/>
</dbReference>
<feature type="compositionally biased region" description="Basic and acidic residues" evidence="2">
    <location>
        <begin position="467"/>
        <end position="479"/>
    </location>
</feature>
<evidence type="ECO:0000313" key="4">
    <source>
        <dbReference type="EMBL" id="CAG5107048.1"/>
    </source>
</evidence>
<dbReference type="PANTHER" id="PTHR23231">
    <property type="entry name" value="GERM CELL-LESS PROTEIN"/>
    <property type="match status" value="1"/>
</dbReference>
<dbReference type="SMART" id="SM00225">
    <property type="entry name" value="BTB"/>
    <property type="match status" value="1"/>
</dbReference>
<protein>
    <submittedName>
        <fullName evidence="4">Oidioi.mRNA.OKI2018_I69.chr1.g3120.t1.cds</fullName>
    </submittedName>
</protein>
<dbReference type="SUPFAM" id="SSF54695">
    <property type="entry name" value="POZ domain"/>
    <property type="match status" value="1"/>
</dbReference>
<name>A0ABN7T010_OIKDI</name>
<feature type="region of interest" description="Disordered" evidence="2">
    <location>
        <begin position="467"/>
        <end position="491"/>
    </location>
</feature>
<dbReference type="InterPro" id="IPR000210">
    <property type="entry name" value="BTB/POZ_dom"/>
</dbReference>
<organism evidence="4 5">
    <name type="scientific">Oikopleura dioica</name>
    <name type="common">Tunicate</name>
    <dbReference type="NCBI Taxonomy" id="34765"/>
    <lineage>
        <taxon>Eukaryota</taxon>
        <taxon>Metazoa</taxon>
        <taxon>Chordata</taxon>
        <taxon>Tunicata</taxon>
        <taxon>Appendicularia</taxon>
        <taxon>Copelata</taxon>
        <taxon>Oikopleuridae</taxon>
        <taxon>Oikopleura</taxon>
    </lineage>
</organism>
<feature type="domain" description="BTB" evidence="3">
    <location>
        <begin position="19"/>
        <end position="90"/>
    </location>
</feature>
<sequence length="491" mass="56446">MLSTSNYIFNNLFENGEDSDIVVHFMNKSWKLHKFYLKQSQYFDALLSRWTRNGKELTELDLEIPDENVDPDALHQALGSLYCDEIDIDASRAVNVLAAATFLQHQGLCDLLNTEMKANLGSSTVISYHNAAQMYGLPELETACIKWLEYNLMLENSPDPNIEMLRGIEPALMSRIIGSPNLIVIQVETDLYQLLKKWLILQLDPETTSVKDTNERLKRLRKELGKNDGSLLSQLSSDYQAPFKKLRFSYILTDFKGATNLENDNVIPKSWISNEYRNQYLRMLRVESASDEGPSSLVCDRLQEYDKIASSCSSSPPDSTLTSLIQGSMRCGRILDRSKDFCWRWTGYNFGFDLVMQYNHKRRSLHINRNCSKQEVSTSVSMKRLRSLICKIRVFAEKDDESMELAYNSGWKYYQLETDQEQMVYYDWYKGSLNKSPPRLFLTVNFILADSADAINYLPRSLQISKFKSDPEQSDKAEKPSITAHLHGNSS</sequence>
<accession>A0ABN7T010</accession>
<dbReference type="CDD" id="cd18495">
    <property type="entry name" value="BACK_GCL"/>
    <property type="match status" value="1"/>
</dbReference>
<evidence type="ECO:0000313" key="5">
    <source>
        <dbReference type="Proteomes" id="UP001158576"/>
    </source>
</evidence>
<dbReference type="Gene3D" id="3.30.710.10">
    <property type="entry name" value="Potassium Channel Kv1.1, Chain A"/>
    <property type="match status" value="1"/>
</dbReference>
<dbReference type="Pfam" id="PF00651">
    <property type="entry name" value="BTB"/>
    <property type="match status" value="1"/>
</dbReference>
<gene>
    <name evidence="4" type="ORF">OKIOD_LOCUS11885</name>
</gene>
<keyword evidence="5" id="KW-1185">Reference proteome</keyword>
<dbReference type="InterPro" id="IPR011333">
    <property type="entry name" value="SKP1/BTB/POZ_sf"/>
</dbReference>